<evidence type="ECO:0000313" key="3">
    <source>
        <dbReference type="Proteomes" id="UP001175353"/>
    </source>
</evidence>
<feature type="compositionally biased region" description="Polar residues" evidence="1">
    <location>
        <begin position="538"/>
        <end position="547"/>
    </location>
</feature>
<feature type="region of interest" description="Disordered" evidence="1">
    <location>
        <begin position="589"/>
        <end position="622"/>
    </location>
</feature>
<accession>A0AAN6QKT2</accession>
<dbReference type="EMBL" id="JAUJLE010000218">
    <property type="protein sequence ID" value="KAK0967442.1"/>
    <property type="molecule type" value="Genomic_DNA"/>
</dbReference>
<feature type="compositionally biased region" description="Basic and acidic residues" evidence="1">
    <location>
        <begin position="731"/>
        <end position="742"/>
    </location>
</feature>
<evidence type="ECO:0000313" key="2">
    <source>
        <dbReference type="EMBL" id="KAK0967442.1"/>
    </source>
</evidence>
<feature type="region of interest" description="Disordered" evidence="1">
    <location>
        <begin position="360"/>
        <end position="399"/>
    </location>
</feature>
<feature type="compositionally biased region" description="Polar residues" evidence="1">
    <location>
        <begin position="683"/>
        <end position="702"/>
    </location>
</feature>
<evidence type="ECO:0000256" key="1">
    <source>
        <dbReference type="SAM" id="MobiDB-lite"/>
    </source>
</evidence>
<feature type="region of interest" description="Disordered" evidence="1">
    <location>
        <begin position="126"/>
        <end position="147"/>
    </location>
</feature>
<keyword evidence="3" id="KW-1185">Reference proteome</keyword>
<feature type="compositionally biased region" description="Pro residues" evidence="1">
    <location>
        <begin position="369"/>
        <end position="379"/>
    </location>
</feature>
<organism evidence="2 3">
    <name type="scientific">Friedmanniomyces endolithicus</name>
    <dbReference type="NCBI Taxonomy" id="329885"/>
    <lineage>
        <taxon>Eukaryota</taxon>
        <taxon>Fungi</taxon>
        <taxon>Dikarya</taxon>
        <taxon>Ascomycota</taxon>
        <taxon>Pezizomycotina</taxon>
        <taxon>Dothideomycetes</taxon>
        <taxon>Dothideomycetidae</taxon>
        <taxon>Mycosphaerellales</taxon>
        <taxon>Teratosphaeriaceae</taxon>
        <taxon>Friedmanniomyces</taxon>
    </lineage>
</organism>
<comment type="caution">
    <text evidence="2">The sequence shown here is derived from an EMBL/GenBank/DDBJ whole genome shotgun (WGS) entry which is preliminary data.</text>
</comment>
<feature type="region of interest" description="Disordered" evidence="1">
    <location>
        <begin position="641"/>
        <end position="794"/>
    </location>
</feature>
<gene>
    <name evidence="2" type="ORF">LTR91_017167</name>
</gene>
<dbReference type="AlphaFoldDB" id="A0AAN6QKT2"/>
<feature type="compositionally biased region" description="Pro residues" evidence="1">
    <location>
        <begin position="709"/>
        <end position="725"/>
    </location>
</feature>
<feature type="region of interest" description="Disordered" evidence="1">
    <location>
        <begin position="1"/>
        <end position="49"/>
    </location>
</feature>
<sequence length="892" mass="96570">MFGQRCDGKSLALGPAYKKETAMGQATSGVERESSSSSEPRHHHQPSITTIVQEDSIQQIDEEPSSPCCTQSRPDSCWSIHCDRTDQAPYSLGKHTGEMMTSTSLLGLPRKNPSADLAFFLQTTGPVAPHRRPSKAEHRPRSGVATPTKKALHFLKLRPRRAKKTFVTPYDRLEDSLNFRDEGGLLLDGVEQRQTSSGQKYLYVVPKLAEEEDKAMKVEALGRLSEEIEEKAPALRQVAIVSRPDILESSISISIEDDNWFSTIGSNYSRQIDGPYSPAPPRYSPTLISKSSAHLPLSRDTTVRVVDHSSPIRPRASNPPTPQPESATSMAESYRNDLPVHPAKRSFDACRALSSHPVNAEPGLTALPKMPPPKPPVNLPSPGREVEMKHPSPRRFASHPVLLQRASSIASSLYPRSFSDSPGPPPPRSPLRLGRDPRTIEGIIATHTSVHSRKADAKIAPSIETVAEYSTEYNEVLAAMQPTVTTDCTGPIKRPRSRGKSSIAHPAYPSSRKEREERIRSRKIRDRSNGSRTIDAVVNTTPPQSLTRRLRKARPQIQIPELKPAPLVTRASSSASSIASWKKITECTRTPVSPVPSQDSPGSNGEKTGYTPVSPTTSNGSTSAEARMALSPVMLVAEEIPVPKTKSTPKPAKLVLRDGKSYAPRPRSASIPHAVLKRRSRTGSHTSAMQQTTPRSVSPMQHTSKEDSPPLPSPPPNRALPPTPPASGSERPAKIRATEAKKHLPIPPVYEILPKAHTPPKRSDPLPHVVTRAQRKSISPKDSSLGSKPTTAMSAKTDTARLEALEKQNAMLSAALVAVLRTNGAINGPLSALAAVTESESPVRAMAWESRVARRSAASQGAGSHTASSSNGSALEMYISTRRGSRQGCGGA</sequence>
<reference evidence="2" key="1">
    <citation type="submission" date="2023-06" db="EMBL/GenBank/DDBJ databases">
        <title>Black Yeasts Isolated from many extreme environments.</title>
        <authorList>
            <person name="Coleine C."/>
            <person name="Stajich J.E."/>
            <person name="Selbmann L."/>
        </authorList>
    </citation>
    <scope>NUCLEOTIDE SEQUENCE</scope>
    <source>
        <strain evidence="2">CCFEE 5200</strain>
    </source>
</reference>
<dbReference type="Proteomes" id="UP001175353">
    <property type="component" value="Unassembled WGS sequence"/>
</dbReference>
<feature type="compositionally biased region" description="Polar residues" evidence="1">
    <location>
        <begin position="776"/>
        <end position="794"/>
    </location>
</feature>
<feature type="region of interest" description="Disordered" evidence="1">
    <location>
        <begin position="271"/>
        <end position="333"/>
    </location>
</feature>
<feature type="region of interest" description="Disordered" evidence="1">
    <location>
        <begin position="487"/>
        <end position="558"/>
    </location>
</feature>
<name>A0AAN6QKT2_9PEZI</name>
<feature type="region of interest" description="Disordered" evidence="1">
    <location>
        <begin position="413"/>
        <end position="436"/>
    </location>
</feature>
<protein>
    <submittedName>
        <fullName evidence="2">Uncharacterized protein</fullName>
    </submittedName>
</protein>
<proteinExistence type="predicted"/>